<name>A0A154P2P2_DUFNO</name>
<dbReference type="OrthoDB" id="6334764at2759"/>
<dbReference type="GO" id="GO:0007096">
    <property type="term" value="P:regulation of exit from mitosis"/>
    <property type="evidence" value="ECO:0007669"/>
    <property type="project" value="InterPro"/>
</dbReference>
<reference evidence="1 2" key="1">
    <citation type="submission" date="2015-07" db="EMBL/GenBank/DDBJ databases">
        <title>The genome of Dufourea novaeangliae.</title>
        <authorList>
            <person name="Pan H."/>
            <person name="Kapheim K."/>
        </authorList>
    </citation>
    <scope>NUCLEOTIDE SEQUENCE [LARGE SCALE GENOMIC DNA]</scope>
    <source>
        <strain evidence="1">0120121106</strain>
        <tissue evidence="1">Whole body</tissue>
    </source>
</reference>
<dbReference type="InterPro" id="IPR009511">
    <property type="entry name" value="MAD1/Cdc20-bound-Mad2-bd"/>
</dbReference>
<keyword evidence="2" id="KW-1185">Reference proteome</keyword>
<dbReference type="PANTHER" id="PTHR15681:SF1">
    <property type="entry name" value="MAD2L1-BINDING PROTEIN"/>
    <property type="match status" value="1"/>
</dbReference>
<dbReference type="PANTHER" id="PTHR15681">
    <property type="entry name" value="MAD2L1-BINDING PROTEIN"/>
    <property type="match status" value="1"/>
</dbReference>
<evidence type="ECO:0000313" key="2">
    <source>
        <dbReference type="Proteomes" id="UP000076502"/>
    </source>
</evidence>
<dbReference type="Pfam" id="PF06581">
    <property type="entry name" value="p31comet"/>
    <property type="match status" value="1"/>
</dbReference>
<gene>
    <name evidence="1" type="ORF">WN55_10118</name>
</gene>
<dbReference type="Proteomes" id="UP000076502">
    <property type="component" value="Unassembled WGS sequence"/>
</dbReference>
<organism evidence="1 2">
    <name type="scientific">Dufourea novaeangliae</name>
    <name type="common">Sweat bee</name>
    <dbReference type="NCBI Taxonomy" id="178035"/>
    <lineage>
        <taxon>Eukaryota</taxon>
        <taxon>Metazoa</taxon>
        <taxon>Ecdysozoa</taxon>
        <taxon>Arthropoda</taxon>
        <taxon>Hexapoda</taxon>
        <taxon>Insecta</taxon>
        <taxon>Pterygota</taxon>
        <taxon>Neoptera</taxon>
        <taxon>Endopterygota</taxon>
        <taxon>Hymenoptera</taxon>
        <taxon>Apocrita</taxon>
        <taxon>Aculeata</taxon>
        <taxon>Apoidea</taxon>
        <taxon>Anthophila</taxon>
        <taxon>Halictidae</taxon>
        <taxon>Rophitinae</taxon>
        <taxon>Dufourea</taxon>
    </lineage>
</organism>
<dbReference type="Gene3D" id="3.30.900.20">
    <property type="match status" value="1"/>
</dbReference>
<proteinExistence type="predicted"/>
<dbReference type="GO" id="GO:0005634">
    <property type="term" value="C:nucleus"/>
    <property type="evidence" value="ECO:0007669"/>
    <property type="project" value="InterPro"/>
</dbReference>
<evidence type="ECO:0000313" key="1">
    <source>
        <dbReference type="EMBL" id="KZC06209.1"/>
    </source>
</evidence>
<sequence>MDINVTLDEPLTSYACVKLVIELLKYILYQKQQIPFTYDSLTRLQMSVKPTDRNSSSIRRILSSLKSVSEELSSQFHLKNCKVKEIAILIGATIISPKLHVRLQFPSNILSSEEHYECKHTSRKPLLSLMRSMIGCSEFQDAISLPLNPTNTFVLVQKSDRNSVSEFFLPKPQYVPPIRSSNCFVIKFHHNNQVKIDCNCTDIVKVYNEVCESDSNKDGDINVLNNSNEIIKNIPYQWYQSREVIKGFKFIR</sequence>
<dbReference type="InterPro" id="IPR053729">
    <property type="entry name" value="MAD2L1BP_domain_sf"/>
</dbReference>
<protein>
    <submittedName>
        <fullName evidence="1">MAD2L1-binding protein</fullName>
    </submittedName>
</protein>
<accession>A0A154P2P2</accession>
<dbReference type="EMBL" id="KQ434809">
    <property type="protein sequence ID" value="KZC06209.1"/>
    <property type="molecule type" value="Genomic_DNA"/>
</dbReference>
<dbReference type="AlphaFoldDB" id="A0A154P2P2"/>
<dbReference type="OMA" id="MDQNVKN"/>